<dbReference type="EMBL" id="MFAK01000009">
    <property type="protein sequence ID" value="OGD75331.1"/>
    <property type="molecule type" value="Genomic_DNA"/>
</dbReference>
<dbReference type="PROSITE" id="PS50164">
    <property type="entry name" value="GIY_YIG"/>
    <property type="match status" value="1"/>
</dbReference>
<dbReference type="CDD" id="cd10456">
    <property type="entry name" value="GIY-YIG_UPF0213"/>
    <property type="match status" value="1"/>
</dbReference>
<reference evidence="3 4" key="1">
    <citation type="journal article" date="2016" name="Nat. Commun.">
        <title>Thousands of microbial genomes shed light on interconnected biogeochemical processes in an aquifer system.</title>
        <authorList>
            <person name="Anantharaman K."/>
            <person name="Brown C.T."/>
            <person name="Hug L.A."/>
            <person name="Sharon I."/>
            <person name="Castelle C.J."/>
            <person name="Probst A.J."/>
            <person name="Thomas B.C."/>
            <person name="Singh A."/>
            <person name="Wilkins M.J."/>
            <person name="Karaoz U."/>
            <person name="Brodie E.L."/>
            <person name="Williams K.H."/>
            <person name="Hubbard S.S."/>
            <person name="Banfield J.F."/>
        </authorList>
    </citation>
    <scope>NUCLEOTIDE SEQUENCE [LARGE SCALE GENOMIC DNA]</scope>
</reference>
<dbReference type="InterPro" id="IPR050190">
    <property type="entry name" value="UPF0213_domain"/>
</dbReference>
<organism evidence="3 4">
    <name type="scientific">Candidatus Collierbacteria bacterium RIFOXYA2_FULL_46_10</name>
    <dbReference type="NCBI Taxonomy" id="1817726"/>
    <lineage>
        <taxon>Bacteria</taxon>
        <taxon>Candidatus Collieribacteriota</taxon>
    </lineage>
</organism>
<evidence type="ECO:0000313" key="4">
    <source>
        <dbReference type="Proteomes" id="UP000176191"/>
    </source>
</evidence>
<evidence type="ECO:0000256" key="1">
    <source>
        <dbReference type="ARBA" id="ARBA00007435"/>
    </source>
</evidence>
<dbReference type="PANTHER" id="PTHR34477:SF1">
    <property type="entry name" value="UPF0213 PROTEIN YHBQ"/>
    <property type="match status" value="1"/>
</dbReference>
<dbReference type="SMART" id="SM00465">
    <property type="entry name" value="GIYc"/>
    <property type="match status" value="1"/>
</dbReference>
<dbReference type="InterPro" id="IPR035901">
    <property type="entry name" value="GIY-YIG_endonuc_sf"/>
</dbReference>
<sequence length="85" mass="9766">MAYFVYMLLCEDGSYYTGITNDLVKRFRAHTQGLGASYTRSHRPVKIVYQESLPDKSSALKREHVVKQLTHAEKQLLCKAYVPQS</sequence>
<dbReference type="Proteomes" id="UP000176191">
    <property type="component" value="Unassembled WGS sequence"/>
</dbReference>
<comment type="caution">
    <text evidence="3">The sequence shown here is derived from an EMBL/GenBank/DDBJ whole genome shotgun (WGS) entry which is preliminary data.</text>
</comment>
<dbReference type="InterPro" id="IPR000305">
    <property type="entry name" value="GIY-YIG_endonuc"/>
</dbReference>
<feature type="domain" description="GIY-YIG" evidence="2">
    <location>
        <begin position="1"/>
        <end position="76"/>
    </location>
</feature>
<evidence type="ECO:0000259" key="2">
    <source>
        <dbReference type="PROSITE" id="PS50164"/>
    </source>
</evidence>
<dbReference type="AlphaFoldDB" id="A0A1F5F6N4"/>
<gene>
    <name evidence="3" type="ORF">A2228_03955</name>
</gene>
<dbReference type="SUPFAM" id="SSF82771">
    <property type="entry name" value="GIY-YIG endonuclease"/>
    <property type="match status" value="1"/>
</dbReference>
<evidence type="ECO:0000313" key="3">
    <source>
        <dbReference type="EMBL" id="OGD75331.1"/>
    </source>
</evidence>
<protein>
    <recommendedName>
        <fullName evidence="2">GIY-YIG domain-containing protein</fullName>
    </recommendedName>
</protein>
<comment type="similarity">
    <text evidence="1">Belongs to the UPF0213 family.</text>
</comment>
<accession>A0A1F5F6N4</accession>
<dbReference type="PANTHER" id="PTHR34477">
    <property type="entry name" value="UPF0213 PROTEIN YHBQ"/>
    <property type="match status" value="1"/>
</dbReference>
<proteinExistence type="inferred from homology"/>
<dbReference type="Pfam" id="PF01541">
    <property type="entry name" value="GIY-YIG"/>
    <property type="match status" value="1"/>
</dbReference>
<dbReference type="Gene3D" id="3.40.1440.10">
    <property type="entry name" value="GIY-YIG endonuclease"/>
    <property type="match status" value="1"/>
</dbReference>
<name>A0A1F5F6N4_9BACT</name>